<dbReference type="SUPFAM" id="SSF51604">
    <property type="entry name" value="Enolase C-terminal domain-like"/>
    <property type="match status" value="1"/>
</dbReference>
<evidence type="ECO:0000256" key="6">
    <source>
        <dbReference type="ARBA" id="ARBA00022723"/>
    </source>
</evidence>
<comment type="catalytic activity">
    <reaction evidence="1">
        <text>D-glucarate = 5-dehydro-4-deoxy-D-glucarate + H2O</text>
        <dbReference type="Rhea" id="RHEA:14573"/>
        <dbReference type="ChEBI" id="CHEBI:15377"/>
        <dbReference type="ChEBI" id="CHEBI:30612"/>
        <dbReference type="ChEBI" id="CHEBI:42819"/>
        <dbReference type="EC" id="4.2.1.40"/>
    </reaction>
</comment>
<dbReference type="PANTHER" id="PTHR48080:SF4">
    <property type="entry name" value="GLUCARATE DEHYDRATASE"/>
    <property type="match status" value="1"/>
</dbReference>
<dbReference type="Gene3D" id="3.30.390.10">
    <property type="entry name" value="Enolase-like, N-terminal domain"/>
    <property type="match status" value="1"/>
</dbReference>
<dbReference type="Pfam" id="PF13378">
    <property type="entry name" value="MR_MLE_C"/>
    <property type="match status" value="1"/>
</dbReference>
<dbReference type="InterPro" id="IPR034598">
    <property type="entry name" value="GlucD-like"/>
</dbReference>
<dbReference type="InterPro" id="IPR034593">
    <property type="entry name" value="DgoD-like"/>
</dbReference>
<feature type="active site" description="Proton acceptor" evidence="9">
    <location>
        <position position="389"/>
    </location>
</feature>
<comment type="caution">
    <text evidence="11">The sequence shown here is derived from an EMBL/GenBank/DDBJ whole genome shotgun (WGS) entry which is preliminary data.</text>
</comment>
<proteinExistence type="inferred from homology"/>
<protein>
    <recommendedName>
        <fullName evidence="5">glucarate dehydratase</fullName>
        <ecNumber evidence="5">4.2.1.40</ecNumber>
    </recommendedName>
</protein>
<keyword evidence="6" id="KW-0479">Metal-binding</keyword>
<organism evidence="11 12">
    <name type="scientific">Cryobacterium luteum</name>
    <dbReference type="NCBI Taxonomy" id="1424661"/>
    <lineage>
        <taxon>Bacteria</taxon>
        <taxon>Bacillati</taxon>
        <taxon>Actinomycetota</taxon>
        <taxon>Actinomycetes</taxon>
        <taxon>Micrococcales</taxon>
        <taxon>Microbacteriaceae</taxon>
        <taxon>Cryobacterium</taxon>
    </lineage>
</organism>
<dbReference type="Gene3D" id="3.20.20.120">
    <property type="entry name" value="Enolase-like C-terminal domain"/>
    <property type="match status" value="1"/>
</dbReference>
<comment type="similarity">
    <text evidence="4">Belongs to the mandelate racemase/muconate lactonizing enzyme family. GlucD subfamily.</text>
</comment>
<gene>
    <name evidence="11" type="ORF">E3O10_09795</name>
</gene>
<dbReference type="SFLD" id="SFLDS00001">
    <property type="entry name" value="Enolase"/>
    <property type="match status" value="1"/>
</dbReference>
<dbReference type="AlphaFoldDB" id="A0A5F0D4N6"/>
<evidence type="ECO:0000256" key="2">
    <source>
        <dbReference type="ARBA" id="ARBA00001946"/>
    </source>
</evidence>
<dbReference type="SMART" id="SM00922">
    <property type="entry name" value="MR_MLE"/>
    <property type="match status" value="1"/>
</dbReference>
<evidence type="ECO:0000256" key="8">
    <source>
        <dbReference type="ARBA" id="ARBA00023239"/>
    </source>
</evidence>
<evidence type="ECO:0000256" key="4">
    <source>
        <dbReference type="ARBA" id="ARBA00009938"/>
    </source>
</evidence>
<evidence type="ECO:0000256" key="5">
    <source>
        <dbReference type="ARBA" id="ARBA00011973"/>
    </source>
</evidence>
<accession>A0A5F0D4N6</accession>
<keyword evidence="12" id="KW-1185">Reference proteome</keyword>
<dbReference type="Proteomes" id="UP000297654">
    <property type="component" value="Unassembled WGS sequence"/>
</dbReference>
<dbReference type="InterPro" id="IPR013341">
    <property type="entry name" value="Mandelate_racemase_N_dom"/>
</dbReference>
<evidence type="ECO:0000256" key="9">
    <source>
        <dbReference type="PIRSR" id="PIRSR634598-1"/>
    </source>
</evidence>
<name>A0A5F0D4N6_9MICO</name>
<dbReference type="InterPro" id="IPR029017">
    <property type="entry name" value="Enolase-like_N"/>
</dbReference>
<dbReference type="InterPro" id="IPR013342">
    <property type="entry name" value="Mandelate_racemase_C"/>
</dbReference>
<evidence type="ECO:0000256" key="7">
    <source>
        <dbReference type="ARBA" id="ARBA00022842"/>
    </source>
</evidence>
<feature type="active site" description="Proton acceptor" evidence="9">
    <location>
        <position position="262"/>
    </location>
</feature>
<keyword evidence="7" id="KW-0460">Magnesium</keyword>
<dbReference type="SUPFAM" id="SSF54826">
    <property type="entry name" value="Enolase N-terminal domain-like"/>
    <property type="match status" value="1"/>
</dbReference>
<comment type="pathway">
    <text evidence="3">Carbohydrate acid metabolism; D-glucarate degradation; 2,5-dioxopentanoate from D-glucarate: step 1/2.</text>
</comment>
<evidence type="ECO:0000313" key="12">
    <source>
        <dbReference type="Proteomes" id="UP000297654"/>
    </source>
</evidence>
<evidence type="ECO:0000313" key="11">
    <source>
        <dbReference type="EMBL" id="TFB89172.1"/>
    </source>
</evidence>
<dbReference type="InterPro" id="IPR036849">
    <property type="entry name" value="Enolase-like_C_sf"/>
</dbReference>
<dbReference type="OrthoDB" id="9774531at2"/>
<comment type="cofactor">
    <cofactor evidence="2">
        <name>Mg(2+)</name>
        <dbReference type="ChEBI" id="CHEBI:18420"/>
    </cofactor>
</comment>
<evidence type="ECO:0000259" key="10">
    <source>
        <dbReference type="SMART" id="SM00922"/>
    </source>
</evidence>
<dbReference type="CDD" id="cd03323">
    <property type="entry name" value="D-glucarate_dehydratase"/>
    <property type="match status" value="1"/>
</dbReference>
<dbReference type="PANTHER" id="PTHR48080">
    <property type="entry name" value="D-GALACTONATE DEHYDRATASE-RELATED"/>
    <property type="match status" value="1"/>
</dbReference>
<dbReference type="GO" id="GO:0008872">
    <property type="term" value="F:glucarate dehydratase activity"/>
    <property type="evidence" value="ECO:0007669"/>
    <property type="project" value="UniProtKB-EC"/>
</dbReference>
<dbReference type="InterPro" id="IPR029065">
    <property type="entry name" value="Enolase_C-like"/>
</dbReference>
<dbReference type="GO" id="GO:0046872">
    <property type="term" value="F:metal ion binding"/>
    <property type="evidence" value="ECO:0007669"/>
    <property type="project" value="UniProtKB-KW"/>
</dbReference>
<sequence length="493" mass="53462">MRSASPFPSRGSPRSWRDKSWSRCACLLKRSAISYVRLRTPRGCERQPATPFIVPVSLEGVPAVTSPIVASERHRVTKITITPIAFRDLPLLNTVGVHETFALRAIVEIETDSGFTGLGETYGDAPHIARLRMVARDLVGVDIFNVSEMRRRIILALRADTTVGGHGMSGMVTGSSTPDRVLSPFDVAALDIQGKVVGRPVSDLLGGAVRSEIAFSGYLFYKWAGHPGQDEDSWDAALDTAGIVAQAQRMVADFGFTALKLKGGVFTPEEEIDAVLGLRKAFPNHPLRLDPNGAWTVDTSINVGQVLDGVLEYLEDPTPGITGMAAVRREVPMPLATNMCVVSFDDVAPAVREGAVDVILSDHHFWGGLRRSQALAGITETFGLGLSMHSNSHLGISLAAMVHLAAATPNLDYACDTHWPWKDTDQDVIVPGVLSFHQGAVAVPTTPGLGVELDRDALARLHEQYLKCGLLNRDDTGYMQSLQPEYELLSPRW</sequence>
<feature type="domain" description="Mandelate racemase/muconate lactonizing enzyme C-terminal" evidence="10">
    <location>
        <begin position="241"/>
        <end position="334"/>
    </location>
</feature>
<evidence type="ECO:0000256" key="1">
    <source>
        <dbReference type="ARBA" id="ARBA00001426"/>
    </source>
</evidence>
<keyword evidence="8" id="KW-0456">Lyase</keyword>
<dbReference type="EC" id="4.2.1.40" evidence="5"/>
<dbReference type="EMBL" id="SOFF01000030">
    <property type="protein sequence ID" value="TFB89172.1"/>
    <property type="molecule type" value="Genomic_DNA"/>
</dbReference>
<reference evidence="11 12" key="1">
    <citation type="submission" date="2019-03" db="EMBL/GenBank/DDBJ databases">
        <title>Genomics of glacier-inhabiting Cryobacterium strains.</title>
        <authorList>
            <person name="Liu Q."/>
            <person name="Xin Y.-H."/>
        </authorList>
    </citation>
    <scope>NUCLEOTIDE SEQUENCE [LARGE SCALE GENOMIC DNA]</scope>
    <source>
        <strain evidence="11 12">Hh15</strain>
    </source>
</reference>
<evidence type="ECO:0000256" key="3">
    <source>
        <dbReference type="ARBA" id="ARBA00005183"/>
    </source>
</evidence>
<dbReference type="SFLD" id="SFLDG00055">
    <property type="entry name" value="glucarate_dehydratase"/>
    <property type="match status" value="1"/>
</dbReference>
<dbReference type="Pfam" id="PF02746">
    <property type="entry name" value="MR_MLE_N"/>
    <property type="match status" value="1"/>
</dbReference>